<dbReference type="Proteomes" id="UP000503640">
    <property type="component" value="Unassembled WGS sequence"/>
</dbReference>
<comment type="caution">
    <text evidence="2">The sequence shown here is derived from an EMBL/GenBank/DDBJ whole genome shotgun (WGS) entry which is preliminary data.</text>
</comment>
<evidence type="ECO:0000313" key="2">
    <source>
        <dbReference type="EMBL" id="GEJ59429.1"/>
    </source>
</evidence>
<name>A0A7I9VTH5_9BACT</name>
<dbReference type="RefSeq" id="WP_176068919.1">
    <property type="nucleotide sequence ID" value="NZ_BJTG01000014.1"/>
</dbReference>
<evidence type="ECO:0000256" key="1">
    <source>
        <dbReference type="SAM" id="MobiDB-lite"/>
    </source>
</evidence>
<gene>
    <name evidence="2" type="ORF">AMYX_41700</name>
</gene>
<dbReference type="AlphaFoldDB" id="A0A7I9VTH5"/>
<accession>A0A7I9VTH5</accession>
<sequence length="400" mass="41978">MQNLDPDALLAMLRDPNRETQEIAASAGVPRDEAGRAARLALGLGKAKPEEILSLPPPLALALLRAAATAGRADVLAAAAAHPHKDLAKEGKRALYVLKMRGVAVPEAPRPAAPPPAPAVEPPVPCFASTVDGHGERAVWIGRAVPGKGIEVGQAVLSDEKGLVELHLALLGRKEYRQFAKDIVERGRSMGVAETEREQAKGLVAAARRLNDPVAHPPPPGADAWLARLGPAELPPDPAERFPALPEEEERAAVEASGRLHELPLLRGWLADEEALRSLARKLDEIAVSALYLDERQRADAAASALAEAVAALFDPPRRARWSSRLFAVADHLQRAGDPVHAGLAAAAARALRGGAPPDRIPFARLLVEKAFPPGSAAPRPPQPTPAPGAAGPGSLIVPP</sequence>
<feature type="region of interest" description="Disordered" evidence="1">
    <location>
        <begin position="372"/>
        <end position="400"/>
    </location>
</feature>
<organism evidence="2 3">
    <name type="scientific">Anaeromyxobacter diazotrophicus</name>
    <dbReference type="NCBI Taxonomy" id="2590199"/>
    <lineage>
        <taxon>Bacteria</taxon>
        <taxon>Pseudomonadati</taxon>
        <taxon>Myxococcota</taxon>
        <taxon>Myxococcia</taxon>
        <taxon>Myxococcales</taxon>
        <taxon>Cystobacterineae</taxon>
        <taxon>Anaeromyxobacteraceae</taxon>
        <taxon>Anaeromyxobacter</taxon>
    </lineage>
</organism>
<dbReference type="EMBL" id="BJTG01000014">
    <property type="protein sequence ID" value="GEJ59429.1"/>
    <property type="molecule type" value="Genomic_DNA"/>
</dbReference>
<proteinExistence type="predicted"/>
<keyword evidence="3" id="KW-1185">Reference proteome</keyword>
<reference evidence="3" key="1">
    <citation type="journal article" date="2020" name="Appl. Environ. Microbiol.">
        <title>Diazotrophic Anaeromyxobacter Isolates from Soils.</title>
        <authorList>
            <person name="Masuda Y."/>
            <person name="Yamanaka H."/>
            <person name="Xu Z.X."/>
            <person name="Shiratori Y."/>
            <person name="Aono T."/>
            <person name="Amachi S."/>
            <person name="Senoo K."/>
            <person name="Itoh H."/>
        </authorList>
    </citation>
    <scope>NUCLEOTIDE SEQUENCE [LARGE SCALE GENOMIC DNA]</scope>
    <source>
        <strain evidence="3">R267</strain>
    </source>
</reference>
<evidence type="ECO:0000313" key="3">
    <source>
        <dbReference type="Proteomes" id="UP000503640"/>
    </source>
</evidence>
<protein>
    <submittedName>
        <fullName evidence="2">Uncharacterized protein</fullName>
    </submittedName>
</protein>